<protein>
    <submittedName>
        <fullName evidence="1">Uncharacterized protein</fullName>
    </submittedName>
</protein>
<dbReference type="Proteomes" id="UP000024635">
    <property type="component" value="Unassembled WGS sequence"/>
</dbReference>
<proteinExistence type="predicted"/>
<evidence type="ECO:0000313" key="1">
    <source>
        <dbReference type="EMBL" id="EYB99667.1"/>
    </source>
</evidence>
<accession>A0A016TAE6</accession>
<name>A0A016TAE6_9BILA</name>
<keyword evidence="2" id="KW-1185">Reference proteome</keyword>
<dbReference type="AlphaFoldDB" id="A0A016TAE6"/>
<organism evidence="1 2">
    <name type="scientific">Ancylostoma ceylanicum</name>
    <dbReference type="NCBI Taxonomy" id="53326"/>
    <lineage>
        <taxon>Eukaryota</taxon>
        <taxon>Metazoa</taxon>
        <taxon>Ecdysozoa</taxon>
        <taxon>Nematoda</taxon>
        <taxon>Chromadorea</taxon>
        <taxon>Rhabditida</taxon>
        <taxon>Rhabditina</taxon>
        <taxon>Rhabditomorpha</taxon>
        <taxon>Strongyloidea</taxon>
        <taxon>Ancylostomatidae</taxon>
        <taxon>Ancylostomatinae</taxon>
        <taxon>Ancylostoma</taxon>
    </lineage>
</organism>
<gene>
    <name evidence="1" type="primary">Acey_s0121.g993</name>
    <name evidence="1" type="ORF">Y032_0121g993</name>
</gene>
<dbReference type="EMBL" id="JARK01001457">
    <property type="protein sequence ID" value="EYB99667.1"/>
    <property type="molecule type" value="Genomic_DNA"/>
</dbReference>
<sequence length="103" mass="12605">MLRSWKLTQSNVVTESGPTFVALEYKRSWMWLYARMFVPSSIQNHTMIRMRIDRHDIEAHRRRYRDRGTFARCSWVGKKCCQSRRRKDTGIASIFWLFYMQDY</sequence>
<evidence type="ECO:0000313" key="2">
    <source>
        <dbReference type="Proteomes" id="UP000024635"/>
    </source>
</evidence>
<reference evidence="2" key="1">
    <citation type="journal article" date="2015" name="Nat. Genet.">
        <title>The genome and transcriptome of the zoonotic hookworm Ancylostoma ceylanicum identify infection-specific gene families.</title>
        <authorList>
            <person name="Schwarz E.M."/>
            <person name="Hu Y."/>
            <person name="Antoshechkin I."/>
            <person name="Miller M.M."/>
            <person name="Sternberg P.W."/>
            <person name="Aroian R.V."/>
        </authorList>
    </citation>
    <scope>NUCLEOTIDE SEQUENCE</scope>
    <source>
        <strain evidence="2">HY135</strain>
    </source>
</reference>
<comment type="caution">
    <text evidence="1">The sequence shown here is derived from an EMBL/GenBank/DDBJ whole genome shotgun (WGS) entry which is preliminary data.</text>
</comment>